<dbReference type="PANTHER" id="PTHR45968">
    <property type="entry name" value="OSJNBA0019K04.7 PROTEIN"/>
    <property type="match status" value="1"/>
</dbReference>
<dbReference type="InterPro" id="IPR051871">
    <property type="entry name" value="GMC_Oxidoreductase-Related"/>
</dbReference>
<dbReference type="InterPro" id="IPR007867">
    <property type="entry name" value="GMC_OxRtase_C"/>
</dbReference>
<evidence type="ECO:0000256" key="7">
    <source>
        <dbReference type="PIRSR" id="PIRSR000137-3"/>
    </source>
</evidence>
<dbReference type="SUPFAM" id="SSF54373">
    <property type="entry name" value="FAD-linked reductases, C-terminal domain"/>
    <property type="match status" value="1"/>
</dbReference>
<dbReference type="Gene3D" id="3.30.410.40">
    <property type="match status" value="1"/>
</dbReference>
<feature type="signal peptide" evidence="8">
    <location>
        <begin position="1"/>
        <end position="21"/>
    </location>
</feature>
<evidence type="ECO:0000256" key="6">
    <source>
        <dbReference type="PIRSR" id="PIRSR000137-2"/>
    </source>
</evidence>
<sequence length="541" mass="58812">MGLQMFLAIFIALTFCHKTSSEIPPNYSFMHEATEAAKISYYDYIVVGGGAAGIPLATTLSERHSVLLLERGGSPYDNSNIMNSADFCNIFYDMSPNAPAELFFSEDGVANARPRVLGGGSSINAGYYTRDDEKFLQDAKLTDRNLVNASYEFVEKAMVFKPVVGEWQSAWKGALVEAGVAPYNGFTYDCVTGTKVGGTTFDESGKRHSTADLLQFANPLGLSIYLHATVTKILFTTKGKERPLAYAVVFEDDFGNKHRAYLKGSQNDEIILSAGPIGSPQLLMLSGIGPKDHLNDQQIKLVLDQPLVGQGMADNPLNVIFIPSPVPVDYSVVQVVGDLPGFQIEQVGNMNAVLGSPSDYHGYSYEMGGFVFLKLDGPISTGELKLKSSNPKDSPNVKFNYFKEPEDLAKCVEGISTVLKAIESKAFSKFRYANMTIQDILDLTVKLPTNLPVHANTSSSLEQFCKDTVRTIWHSHGGCQIGKVVDDDYKVIGVDALRVIDGSTLLKAPANTIMLGRYMGVAIQSSRLASEKSEAGLLFSS</sequence>
<keyword evidence="3" id="KW-0285">Flavoprotein</keyword>
<dbReference type="InterPro" id="IPR036188">
    <property type="entry name" value="FAD/NAD-bd_sf"/>
</dbReference>
<name>A0AAD8NK49_TARER</name>
<keyword evidence="11" id="KW-1185">Reference proteome</keyword>
<feature type="domain" description="Glucose-methanol-choline oxidoreductase N-terminal" evidence="9">
    <location>
        <begin position="275"/>
        <end position="289"/>
    </location>
</feature>
<keyword evidence="7" id="KW-1015">Disulfide bond</keyword>
<dbReference type="InterPro" id="IPR012132">
    <property type="entry name" value="GMC_OxRdtase"/>
</dbReference>
<evidence type="ECO:0000256" key="8">
    <source>
        <dbReference type="SAM" id="SignalP"/>
    </source>
</evidence>
<dbReference type="InterPro" id="IPR000172">
    <property type="entry name" value="GMC_OxRdtase_N"/>
</dbReference>
<dbReference type="Gene3D" id="3.50.50.60">
    <property type="entry name" value="FAD/NAD(P)-binding domain"/>
    <property type="match status" value="1"/>
</dbReference>
<evidence type="ECO:0000256" key="1">
    <source>
        <dbReference type="ARBA" id="ARBA00001974"/>
    </source>
</evidence>
<gene>
    <name evidence="10" type="ORF">QVD17_37788</name>
</gene>
<protein>
    <recommendedName>
        <fullName evidence="9">Glucose-methanol-choline oxidoreductase N-terminal domain-containing protein</fullName>
    </recommendedName>
</protein>
<comment type="cofactor">
    <cofactor evidence="1 6">
        <name>FAD</name>
        <dbReference type="ChEBI" id="CHEBI:57692"/>
    </cofactor>
</comment>
<dbReference type="Pfam" id="PF00732">
    <property type="entry name" value="GMC_oxred_N"/>
    <property type="match status" value="1"/>
</dbReference>
<feature type="disulfide bond" evidence="7">
    <location>
        <begin position="411"/>
        <end position="465"/>
    </location>
</feature>
<accession>A0AAD8NK49</accession>
<proteinExistence type="inferred from homology"/>
<evidence type="ECO:0000256" key="5">
    <source>
        <dbReference type="ARBA" id="ARBA00022827"/>
    </source>
</evidence>
<keyword evidence="4 8" id="KW-0732">Signal</keyword>
<dbReference type="SUPFAM" id="SSF51905">
    <property type="entry name" value="FAD/NAD(P)-binding domain"/>
    <property type="match status" value="1"/>
</dbReference>
<evidence type="ECO:0000256" key="4">
    <source>
        <dbReference type="ARBA" id="ARBA00022729"/>
    </source>
</evidence>
<dbReference type="AlphaFoldDB" id="A0AAD8NK49"/>
<dbReference type="GO" id="GO:0050660">
    <property type="term" value="F:flavin adenine dinucleotide binding"/>
    <property type="evidence" value="ECO:0007669"/>
    <property type="project" value="InterPro"/>
</dbReference>
<comment type="caution">
    <text evidence="10">The sequence shown here is derived from an EMBL/GenBank/DDBJ whole genome shotgun (WGS) entry which is preliminary data.</text>
</comment>
<feature type="binding site" evidence="6">
    <location>
        <position position="502"/>
    </location>
    <ligand>
        <name>FAD</name>
        <dbReference type="ChEBI" id="CHEBI:57692"/>
    </ligand>
</feature>
<dbReference type="Pfam" id="PF05199">
    <property type="entry name" value="GMC_oxred_C"/>
    <property type="match status" value="1"/>
</dbReference>
<evidence type="ECO:0000256" key="2">
    <source>
        <dbReference type="ARBA" id="ARBA00010790"/>
    </source>
</evidence>
<feature type="binding site" evidence="6">
    <location>
        <position position="116"/>
    </location>
    <ligand>
        <name>FAD</name>
        <dbReference type="ChEBI" id="CHEBI:57692"/>
    </ligand>
</feature>
<evidence type="ECO:0000313" key="10">
    <source>
        <dbReference type="EMBL" id="KAK1411241.1"/>
    </source>
</evidence>
<dbReference type="PROSITE" id="PS00624">
    <property type="entry name" value="GMC_OXRED_2"/>
    <property type="match status" value="1"/>
</dbReference>
<comment type="similarity">
    <text evidence="2">Belongs to the GMC oxidoreductase family.</text>
</comment>
<feature type="chain" id="PRO_5042208532" description="Glucose-methanol-choline oxidoreductase N-terminal domain-containing protein" evidence="8">
    <location>
        <begin position="22"/>
        <end position="541"/>
    </location>
</feature>
<feature type="binding site" evidence="6">
    <location>
        <begin position="473"/>
        <end position="474"/>
    </location>
    <ligand>
        <name>FAD</name>
        <dbReference type="ChEBI" id="CHEBI:57692"/>
    </ligand>
</feature>
<organism evidence="10 11">
    <name type="scientific">Tagetes erecta</name>
    <name type="common">African marigold</name>
    <dbReference type="NCBI Taxonomy" id="13708"/>
    <lineage>
        <taxon>Eukaryota</taxon>
        <taxon>Viridiplantae</taxon>
        <taxon>Streptophyta</taxon>
        <taxon>Embryophyta</taxon>
        <taxon>Tracheophyta</taxon>
        <taxon>Spermatophyta</taxon>
        <taxon>Magnoliopsida</taxon>
        <taxon>eudicotyledons</taxon>
        <taxon>Gunneridae</taxon>
        <taxon>Pentapetalae</taxon>
        <taxon>asterids</taxon>
        <taxon>campanulids</taxon>
        <taxon>Asterales</taxon>
        <taxon>Asteraceae</taxon>
        <taxon>Asteroideae</taxon>
        <taxon>Heliantheae alliance</taxon>
        <taxon>Tageteae</taxon>
        <taxon>Tagetes</taxon>
    </lineage>
</organism>
<reference evidence="10" key="1">
    <citation type="journal article" date="2023" name="bioRxiv">
        <title>Improved chromosome-level genome assembly for marigold (Tagetes erecta).</title>
        <authorList>
            <person name="Jiang F."/>
            <person name="Yuan L."/>
            <person name="Wang S."/>
            <person name="Wang H."/>
            <person name="Xu D."/>
            <person name="Wang A."/>
            <person name="Fan W."/>
        </authorList>
    </citation>
    <scope>NUCLEOTIDE SEQUENCE</scope>
    <source>
        <strain evidence="10">WSJ</strain>
        <tissue evidence="10">Leaf</tissue>
    </source>
</reference>
<evidence type="ECO:0000259" key="9">
    <source>
        <dbReference type="PROSITE" id="PS00624"/>
    </source>
</evidence>
<dbReference type="GO" id="GO:0016614">
    <property type="term" value="F:oxidoreductase activity, acting on CH-OH group of donors"/>
    <property type="evidence" value="ECO:0007669"/>
    <property type="project" value="InterPro"/>
</dbReference>
<evidence type="ECO:0000256" key="3">
    <source>
        <dbReference type="ARBA" id="ARBA00022630"/>
    </source>
</evidence>
<evidence type="ECO:0000313" key="11">
    <source>
        <dbReference type="Proteomes" id="UP001229421"/>
    </source>
</evidence>
<dbReference type="PIRSF" id="PIRSF000137">
    <property type="entry name" value="Alcohol_oxidase"/>
    <property type="match status" value="1"/>
</dbReference>
<dbReference type="Proteomes" id="UP001229421">
    <property type="component" value="Unassembled WGS sequence"/>
</dbReference>
<keyword evidence="5 6" id="KW-0274">FAD</keyword>
<feature type="binding site" evidence="6">
    <location>
        <position position="230"/>
    </location>
    <ligand>
        <name>FAD</name>
        <dbReference type="ChEBI" id="CHEBI:57692"/>
    </ligand>
</feature>
<dbReference type="EMBL" id="JAUHHV010000010">
    <property type="protein sequence ID" value="KAK1411241.1"/>
    <property type="molecule type" value="Genomic_DNA"/>
</dbReference>
<dbReference type="PANTHER" id="PTHR45968:SF3">
    <property type="entry name" value="OS04G0573100 PROTEIN"/>
    <property type="match status" value="1"/>
</dbReference>